<organism evidence="3 4">
    <name type="scientific">Rhodoferax ferrireducens</name>
    <dbReference type="NCBI Taxonomy" id="192843"/>
    <lineage>
        <taxon>Bacteria</taxon>
        <taxon>Pseudomonadati</taxon>
        <taxon>Pseudomonadota</taxon>
        <taxon>Betaproteobacteria</taxon>
        <taxon>Burkholderiales</taxon>
        <taxon>Comamonadaceae</taxon>
        <taxon>Rhodoferax</taxon>
    </lineage>
</organism>
<feature type="compositionally biased region" description="Basic and acidic residues" evidence="2">
    <location>
        <begin position="63"/>
        <end position="72"/>
    </location>
</feature>
<keyword evidence="4" id="KW-1185">Reference proteome</keyword>
<accession>A0ABU2CFC6</accession>
<evidence type="ECO:0000313" key="4">
    <source>
        <dbReference type="Proteomes" id="UP001180487"/>
    </source>
</evidence>
<evidence type="ECO:0000256" key="2">
    <source>
        <dbReference type="SAM" id="MobiDB-lite"/>
    </source>
</evidence>
<feature type="coiled-coil region" evidence="1">
    <location>
        <begin position="11"/>
        <end position="45"/>
    </location>
</feature>
<feature type="region of interest" description="Disordered" evidence="2">
    <location>
        <begin position="50"/>
        <end position="72"/>
    </location>
</feature>
<evidence type="ECO:0000256" key="1">
    <source>
        <dbReference type="SAM" id="Coils"/>
    </source>
</evidence>
<proteinExistence type="predicted"/>
<sequence>MEHPHDTDQRLTALEIKASFSEDLLEQLEQIIIRQQQQIDLLVREVADLRQPSTDGGLGAPRSLRDDLPPHY</sequence>
<name>A0ABU2CFC6_9BURK</name>
<dbReference type="InterPro" id="IPR007236">
    <property type="entry name" value="SlyX"/>
</dbReference>
<evidence type="ECO:0000313" key="3">
    <source>
        <dbReference type="EMBL" id="MDR7380045.1"/>
    </source>
</evidence>
<dbReference type="Proteomes" id="UP001180487">
    <property type="component" value="Unassembled WGS sequence"/>
</dbReference>
<reference evidence="3 4" key="1">
    <citation type="submission" date="2023-07" db="EMBL/GenBank/DDBJ databases">
        <title>Sorghum-associated microbial communities from plants grown in Nebraska, USA.</title>
        <authorList>
            <person name="Schachtman D."/>
        </authorList>
    </citation>
    <scope>NUCLEOTIDE SEQUENCE [LARGE SCALE GENOMIC DNA]</scope>
    <source>
        <strain evidence="3 4">BE313</strain>
    </source>
</reference>
<keyword evidence="1" id="KW-0175">Coiled coil</keyword>
<gene>
    <name evidence="3" type="ORF">J2X19_004747</name>
</gene>
<dbReference type="RefSeq" id="WP_116608882.1">
    <property type="nucleotide sequence ID" value="NZ_JAVDXT010000006.1"/>
</dbReference>
<dbReference type="EMBL" id="JAVDXT010000006">
    <property type="protein sequence ID" value="MDR7380045.1"/>
    <property type="molecule type" value="Genomic_DNA"/>
</dbReference>
<comment type="caution">
    <text evidence="3">The sequence shown here is derived from an EMBL/GenBank/DDBJ whole genome shotgun (WGS) entry which is preliminary data.</text>
</comment>
<dbReference type="Pfam" id="PF04102">
    <property type="entry name" value="SlyX"/>
    <property type="match status" value="1"/>
</dbReference>
<protein>
    <submittedName>
        <fullName evidence="3">SlyX protein</fullName>
    </submittedName>
</protein>